<keyword evidence="3 5" id="KW-1133">Transmembrane helix</keyword>
<dbReference type="PANTHER" id="PTHR37422">
    <property type="entry name" value="TEICHURONIC ACID BIOSYNTHESIS PROTEIN TUAE"/>
    <property type="match status" value="1"/>
</dbReference>
<feature type="transmembrane region" description="Helical" evidence="5">
    <location>
        <begin position="360"/>
        <end position="379"/>
    </location>
</feature>
<comment type="subcellular location">
    <subcellularLocation>
        <location evidence="1">Membrane</location>
        <topology evidence="1">Multi-pass membrane protein</topology>
    </subcellularLocation>
</comment>
<name>A6FYT7_9BACT</name>
<feature type="transmembrane region" description="Helical" evidence="5">
    <location>
        <begin position="195"/>
        <end position="212"/>
    </location>
</feature>
<protein>
    <recommendedName>
        <fullName evidence="6">O-antigen ligase-related domain-containing protein</fullName>
    </recommendedName>
</protein>
<dbReference type="RefSeq" id="WP_006969636.1">
    <property type="nucleotide sequence ID" value="NZ_ABCS01000005.1"/>
</dbReference>
<sequence>MSGQQQRGPVSSKRARLGRLDSFEWIMLATMGLCAVVFIEPAPFDLLAVGLLPLALLLRRLAIPRGSAFALVCVALFIVANVLSLPAAKLLFVGARFFAITAYLILAWALVLGFVGKSGERALQVLFAGWAIGATVTSVLAIGSYFGVLPFAARMAPQGRVHALFKDANVYGAYLVAPAVWAVAQLVSLERGRRLPWTIVLVVCAMGVLLTYSRGAWISLALGLAVFFGLRMVAFGSPRSRAMLLLMVPVAAVLLALALDRLASVDVVQTMLDQRLGLQRYDTDRFATQREALEVATRTPLGIGPGQSESTFTRAAHNAYVRAFVENGYLGGLSLAALLFGSFFRSAWLAIDAEDVRVQTAMAVVAGSLAAICVESMVIDSVHWRHTWILAGMAWLPGLTRGGQRGQRARGPTAALAPR</sequence>
<gene>
    <name evidence="7" type="ORF">PPSIR1_29790</name>
</gene>
<evidence type="ECO:0000256" key="3">
    <source>
        <dbReference type="ARBA" id="ARBA00022989"/>
    </source>
</evidence>
<dbReference type="PANTHER" id="PTHR37422:SF13">
    <property type="entry name" value="LIPOPOLYSACCHARIDE BIOSYNTHESIS PROTEIN PA4999-RELATED"/>
    <property type="match status" value="1"/>
</dbReference>
<dbReference type="EMBL" id="ABCS01000005">
    <property type="protein sequence ID" value="EDM81092.1"/>
    <property type="molecule type" value="Genomic_DNA"/>
</dbReference>
<keyword evidence="4 5" id="KW-0472">Membrane</keyword>
<evidence type="ECO:0000256" key="4">
    <source>
        <dbReference type="ARBA" id="ARBA00023136"/>
    </source>
</evidence>
<feature type="transmembrane region" description="Helical" evidence="5">
    <location>
        <begin position="69"/>
        <end position="88"/>
    </location>
</feature>
<evidence type="ECO:0000256" key="2">
    <source>
        <dbReference type="ARBA" id="ARBA00022692"/>
    </source>
</evidence>
<feature type="domain" description="O-antigen ligase-related" evidence="6">
    <location>
        <begin position="200"/>
        <end position="335"/>
    </location>
</feature>
<feature type="transmembrane region" description="Helical" evidence="5">
    <location>
        <begin position="94"/>
        <end position="115"/>
    </location>
</feature>
<feature type="transmembrane region" description="Helical" evidence="5">
    <location>
        <begin position="329"/>
        <end position="348"/>
    </location>
</feature>
<feature type="transmembrane region" description="Helical" evidence="5">
    <location>
        <begin position="168"/>
        <end position="188"/>
    </location>
</feature>
<reference evidence="7 8" key="1">
    <citation type="submission" date="2007-06" db="EMBL/GenBank/DDBJ databases">
        <authorList>
            <person name="Shimkets L."/>
            <person name="Ferriera S."/>
            <person name="Johnson J."/>
            <person name="Kravitz S."/>
            <person name="Beeson K."/>
            <person name="Sutton G."/>
            <person name="Rogers Y.-H."/>
            <person name="Friedman R."/>
            <person name="Frazier M."/>
            <person name="Venter J.C."/>
        </authorList>
    </citation>
    <scope>NUCLEOTIDE SEQUENCE [LARGE SCALE GENOMIC DNA]</scope>
    <source>
        <strain evidence="7 8">SIR-1</strain>
    </source>
</reference>
<dbReference type="Pfam" id="PF04932">
    <property type="entry name" value="Wzy_C"/>
    <property type="match status" value="1"/>
</dbReference>
<keyword evidence="8" id="KW-1185">Reference proteome</keyword>
<dbReference type="OrthoDB" id="9796592at2"/>
<evidence type="ECO:0000313" key="8">
    <source>
        <dbReference type="Proteomes" id="UP000005801"/>
    </source>
</evidence>
<dbReference type="eggNOG" id="COG3307">
    <property type="taxonomic scope" value="Bacteria"/>
</dbReference>
<dbReference type="InterPro" id="IPR051533">
    <property type="entry name" value="WaaL-like"/>
</dbReference>
<evidence type="ECO:0000256" key="1">
    <source>
        <dbReference type="ARBA" id="ARBA00004141"/>
    </source>
</evidence>
<evidence type="ECO:0000256" key="5">
    <source>
        <dbReference type="SAM" id="Phobius"/>
    </source>
</evidence>
<feature type="transmembrane region" description="Helical" evidence="5">
    <location>
        <begin position="127"/>
        <end position="148"/>
    </location>
</feature>
<feature type="transmembrane region" description="Helical" evidence="5">
    <location>
        <begin position="218"/>
        <end position="235"/>
    </location>
</feature>
<dbReference type="GO" id="GO:0016020">
    <property type="term" value="C:membrane"/>
    <property type="evidence" value="ECO:0007669"/>
    <property type="project" value="UniProtKB-SubCell"/>
</dbReference>
<evidence type="ECO:0000313" key="7">
    <source>
        <dbReference type="EMBL" id="EDM81092.1"/>
    </source>
</evidence>
<evidence type="ECO:0000259" key="6">
    <source>
        <dbReference type="Pfam" id="PF04932"/>
    </source>
</evidence>
<dbReference type="STRING" id="391625.PPSIR1_29790"/>
<organism evidence="7 8">
    <name type="scientific">Plesiocystis pacifica SIR-1</name>
    <dbReference type="NCBI Taxonomy" id="391625"/>
    <lineage>
        <taxon>Bacteria</taxon>
        <taxon>Pseudomonadati</taxon>
        <taxon>Myxococcota</taxon>
        <taxon>Polyangia</taxon>
        <taxon>Nannocystales</taxon>
        <taxon>Nannocystaceae</taxon>
        <taxon>Plesiocystis</taxon>
    </lineage>
</organism>
<dbReference type="AlphaFoldDB" id="A6FYT7"/>
<accession>A6FYT7</accession>
<proteinExistence type="predicted"/>
<feature type="transmembrane region" description="Helical" evidence="5">
    <location>
        <begin position="20"/>
        <end position="38"/>
    </location>
</feature>
<feature type="transmembrane region" description="Helical" evidence="5">
    <location>
        <begin position="242"/>
        <end position="259"/>
    </location>
</feature>
<keyword evidence="2 5" id="KW-0812">Transmembrane</keyword>
<comment type="caution">
    <text evidence="7">The sequence shown here is derived from an EMBL/GenBank/DDBJ whole genome shotgun (WGS) entry which is preliminary data.</text>
</comment>
<dbReference type="Proteomes" id="UP000005801">
    <property type="component" value="Unassembled WGS sequence"/>
</dbReference>
<dbReference type="InterPro" id="IPR007016">
    <property type="entry name" value="O-antigen_ligase-rel_domated"/>
</dbReference>